<keyword evidence="10" id="KW-1185">Reference proteome</keyword>
<evidence type="ECO:0000256" key="4">
    <source>
        <dbReference type="ARBA" id="ARBA00022679"/>
    </source>
</evidence>
<keyword evidence="4 7" id="KW-0808">Transferase</keyword>
<evidence type="ECO:0000256" key="1">
    <source>
        <dbReference type="ARBA" id="ARBA00001946"/>
    </source>
</evidence>
<dbReference type="Gene3D" id="1.10.600.10">
    <property type="entry name" value="Farnesyl Diphosphate Synthase"/>
    <property type="match status" value="1"/>
</dbReference>
<dbReference type="EMBL" id="BLKU01000005">
    <property type="protein sequence ID" value="GFG68178.1"/>
    <property type="molecule type" value="Genomic_DNA"/>
</dbReference>
<dbReference type="PROSITE" id="PS00723">
    <property type="entry name" value="POLYPRENYL_SYNTHASE_1"/>
    <property type="match status" value="1"/>
</dbReference>
<dbReference type="SFLD" id="SFLDS00005">
    <property type="entry name" value="Isoprenoid_Synthase_Type_I"/>
    <property type="match status" value="1"/>
</dbReference>
<dbReference type="NCBIfam" id="NF042416">
    <property type="entry name" value="GFPPS_Mycobact"/>
    <property type="match status" value="1"/>
</dbReference>
<dbReference type="CDD" id="cd00685">
    <property type="entry name" value="Trans_IPPS_HT"/>
    <property type="match status" value="1"/>
</dbReference>
<evidence type="ECO:0000256" key="7">
    <source>
        <dbReference type="RuleBase" id="RU004466"/>
    </source>
</evidence>
<gene>
    <name evidence="9" type="primary">idsA2</name>
    <name evidence="9" type="ORF">MKUB_56680</name>
</gene>
<comment type="pathway">
    <text evidence="2">Isoprenoid biosynthesis.</text>
</comment>
<evidence type="ECO:0000256" key="5">
    <source>
        <dbReference type="ARBA" id="ARBA00022723"/>
    </source>
</evidence>
<sequence>MREGDRSHWGQLRPNTLSDQNLPDRAKSKGAALSLRASEASATVELAGAITEQLRRYLGDRRSAGAHIAVPQGSDYGAFTAWLEDFVVDGGKRLRPVFAYWGWQAVSPHDPDADVLLLFGALELLHASALIHDDVIDASATRRGRPTAHMHFADLHRERSWHGPADQFGTSAAILLGDVAQAWADDIISEVSAARLPADAQRRVRRVWSDIRTEVLAGQYLDIVVEASAADSIASAMTVATYKTACYTVMRPLQLGVAAAADRPDVAGAFGQFGTDLGVAFQLRDDILGVFGDPEVTGKPSGDDLRSGKRTVLLAEAIELADQADPPAAHLLRTSIGSELTDAQVRTLRDVIVGVGALSAAEDRITALTQRALDTLASAPINPAAKTGLRALARMATDRSA</sequence>
<dbReference type="InterPro" id="IPR033749">
    <property type="entry name" value="Polyprenyl_synt_CS"/>
</dbReference>
<comment type="caution">
    <text evidence="9">The sequence shown here is derived from an EMBL/GenBank/DDBJ whole genome shotgun (WGS) entry which is preliminary data.</text>
</comment>
<accession>A0ABQ1BX59</accession>
<evidence type="ECO:0000256" key="3">
    <source>
        <dbReference type="ARBA" id="ARBA00006706"/>
    </source>
</evidence>
<name>A0ABQ1BX59_9MYCO</name>
<keyword evidence="6" id="KW-0460">Magnesium</keyword>
<dbReference type="InterPro" id="IPR054885">
    <property type="entry name" value="FPP_synthase"/>
</dbReference>
<keyword evidence="5" id="KW-0479">Metal-binding</keyword>
<dbReference type="PANTHER" id="PTHR12001:SF85">
    <property type="entry name" value="SHORT CHAIN ISOPRENYL DIPHOSPHATE SYNTHASE"/>
    <property type="match status" value="1"/>
</dbReference>
<dbReference type="PROSITE" id="PS00444">
    <property type="entry name" value="POLYPRENYL_SYNTHASE_2"/>
    <property type="match status" value="1"/>
</dbReference>
<evidence type="ECO:0000256" key="6">
    <source>
        <dbReference type="ARBA" id="ARBA00022842"/>
    </source>
</evidence>
<comment type="cofactor">
    <cofactor evidence="1">
        <name>Mg(2+)</name>
        <dbReference type="ChEBI" id="CHEBI:18420"/>
    </cofactor>
</comment>
<comment type="similarity">
    <text evidence="3 7">Belongs to the FPP/GGPP synthase family.</text>
</comment>
<dbReference type="Pfam" id="PF00348">
    <property type="entry name" value="polyprenyl_synt"/>
    <property type="match status" value="1"/>
</dbReference>
<dbReference type="InterPro" id="IPR008949">
    <property type="entry name" value="Isoprenoid_synthase_dom_sf"/>
</dbReference>
<dbReference type="SUPFAM" id="SSF48576">
    <property type="entry name" value="Terpenoid synthases"/>
    <property type="match status" value="1"/>
</dbReference>
<organism evidence="9 10">
    <name type="scientific">Mycobacterium kubicae</name>
    <dbReference type="NCBI Taxonomy" id="120959"/>
    <lineage>
        <taxon>Bacteria</taxon>
        <taxon>Bacillati</taxon>
        <taxon>Actinomycetota</taxon>
        <taxon>Actinomycetes</taxon>
        <taxon>Mycobacteriales</taxon>
        <taxon>Mycobacteriaceae</taxon>
        <taxon>Mycobacterium</taxon>
        <taxon>Mycobacterium simiae complex</taxon>
    </lineage>
</organism>
<proteinExistence type="inferred from homology"/>
<protein>
    <submittedName>
        <fullName evidence="9">Geranylgeranyl pyrophosphate synthase</fullName>
    </submittedName>
</protein>
<dbReference type="SFLD" id="SFLDG01017">
    <property type="entry name" value="Polyprenyl_Transferase_Like"/>
    <property type="match status" value="1"/>
</dbReference>
<reference evidence="9 10" key="1">
    <citation type="journal article" date="2019" name="Emerg. Microbes Infect.">
        <title>Comprehensive subspecies identification of 175 nontuberculous mycobacteria species based on 7547 genomic profiles.</title>
        <authorList>
            <person name="Matsumoto Y."/>
            <person name="Kinjo T."/>
            <person name="Motooka D."/>
            <person name="Nabeya D."/>
            <person name="Jung N."/>
            <person name="Uechi K."/>
            <person name="Horii T."/>
            <person name="Iida T."/>
            <person name="Fujita J."/>
            <person name="Nakamura S."/>
        </authorList>
    </citation>
    <scope>NUCLEOTIDE SEQUENCE [LARGE SCALE GENOMIC DNA]</scope>
    <source>
        <strain evidence="9 10">JCM 13573</strain>
    </source>
</reference>
<evidence type="ECO:0000313" key="10">
    <source>
        <dbReference type="Proteomes" id="UP000465306"/>
    </source>
</evidence>
<dbReference type="InterPro" id="IPR000092">
    <property type="entry name" value="Polyprenyl_synt"/>
</dbReference>
<evidence type="ECO:0000256" key="2">
    <source>
        <dbReference type="ARBA" id="ARBA00005128"/>
    </source>
</evidence>
<dbReference type="PANTHER" id="PTHR12001">
    <property type="entry name" value="GERANYLGERANYL PYROPHOSPHATE SYNTHASE"/>
    <property type="match status" value="1"/>
</dbReference>
<feature type="region of interest" description="Disordered" evidence="8">
    <location>
        <begin position="1"/>
        <end position="24"/>
    </location>
</feature>
<evidence type="ECO:0000256" key="8">
    <source>
        <dbReference type="SAM" id="MobiDB-lite"/>
    </source>
</evidence>
<evidence type="ECO:0000313" key="9">
    <source>
        <dbReference type="EMBL" id="GFG68178.1"/>
    </source>
</evidence>
<dbReference type="Proteomes" id="UP000465306">
    <property type="component" value="Unassembled WGS sequence"/>
</dbReference>